<dbReference type="AlphaFoldDB" id="A0AAV0Q8R1"/>
<feature type="compositionally biased region" description="Acidic residues" evidence="2">
    <location>
        <begin position="334"/>
        <end position="345"/>
    </location>
</feature>
<dbReference type="Pfam" id="PF04938">
    <property type="entry name" value="SIP1"/>
    <property type="match status" value="1"/>
</dbReference>
<dbReference type="Proteomes" id="UP001154282">
    <property type="component" value="Unassembled WGS sequence"/>
</dbReference>
<dbReference type="InterPro" id="IPR035426">
    <property type="entry name" value="Gemin2/Brr1"/>
</dbReference>
<sequence>MVEAMDSDSGGCALPAVRSEEIPESCSPLPAMKDSPQPLSPIVAGPSTAAEEDGRLLLEGNNPSSHPLEKAGCVVSEELIDDHAQEALALGPCGGKMATCASPISGYSDAAEDVDGRVEISGGESLLEAKKKKLLADLEGGAIFKGKTFLGNVVGASNGFEESDGPSLKVQVIDDTVLIEPVSVFRNVQNGRQQVNGGNGKRNGNQGAADGKKKKRPRKKGKDLIKGNMNQDFVSENCSAEGLYPANGKYSRKELEEMRFMNIVEQRRIWRSIYNGLGAAVVKEYEELACSRSQKNLHHRNFDSSRHPRFGSQTAAAAAGASGVPGEEQSSENGGDDLENLEEVDRENCSSVSSCSHDIAGGQTPDTVAEGQYDEEDDSDDDYASIQKPAFHIEGEPDFDSGPPEDGLEYLRRVRWEAARIPKVKVAKLDQHKIQEEQSVYMPQIPDIPKCPDHLLPSKTWEDAFLSDFSQLRLLLARDEESDDLISHKPPSVTIGHEQDDEAQFHLLTENIILENVNQLCPESLDPNGPSEGSILENAADHVPSVSQAITDDVDKPPAASPTPAATTARVNESSTSHPTLSAIRAMDSVVRVSTLKKRISSAESATTTSLSKNDCLWLFALCAAVDTPLLADTSAAIRGLLRKCAILRAAKSELDDEVVMLNILATICGRYFGQAEC</sequence>
<evidence type="ECO:0000256" key="1">
    <source>
        <dbReference type="ARBA" id="ARBA00025758"/>
    </source>
</evidence>
<dbReference type="PANTHER" id="PTHR12794:SF0">
    <property type="entry name" value="GEM-ASSOCIATED PROTEIN 2"/>
    <property type="match status" value="1"/>
</dbReference>
<accession>A0AAV0Q8R1</accession>
<evidence type="ECO:0000313" key="3">
    <source>
        <dbReference type="EMBL" id="CAI0541221.1"/>
    </source>
</evidence>
<evidence type="ECO:0000313" key="4">
    <source>
        <dbReference type="Proteomes" id="UP001154282"/>
    </source>
</evidence>
<keyword evidence="4" id="KW-1185">Reference proteome</keyword>
<proteinExistence type="inferred from homology"/>
<name>A0AAV0Q8R1_9ROSI</name>
<feature type="compositionally biased region" description="Polar residues" evidence="2">
    <location>
        <begin position="570"/>
        <end position="579"/>
    </location>
</feature>
<reference evidence="3" key="1">
    <citation type="submission" date="2022-08" db="EMBL/GenBank/DDBJ databases">
        <authorList>
            <person name="Gutierrez-Valencia J."/>
        </authorList>
    </citation>
    <scope>NUCLEOTIDE SEQUENCE</scope>
</reference>
<dbReference type="Gene3D" id="1.20.58.1070">
    <property type="match status" value="1"/>
</dbReference>
<feature type="compositionally biased region" description="Basic residues" evidence="2">
    <location>
        <begin position="212"/>
        <end position="221"/>
    </location>
</feature>
<feature type="region of interest" description="Disordered" evidence="2">
    <location>
        <begin position="552"/>
        <end position="579"/>
    </location>
</feature>
<comment type="similarity">
    <text evidence="1">Belongs to the gemin-2 family.</text>
</comment>
<dbReference type="EMBL" id="CAMGYJ010000009">
    <property type="protein sequence ID" value="CAI0541221.1"/>
    <property type="molecule type" value="Genomic_DNA"/>
</dbReference>
<gene>
    <name evidence="3" type="ORF">LITE_LOCUS42006</name>
</gene>
<evidence type="ECO:0008006" key="5">
    <source>
        <dbReference type="Google" id="ProtNLM"/>
    </source>
</evidence>
<dbReference type="GO" id="GO:0032797">
    <property type="term" value="C:SMN complex"/>
    <property type="evidence" value="ECO:0007669"/>
    <property type="project" value="TreeGrafter"/>
</dbReference>
<feature type="compositionally biased region" description="Acidic residues" evidence="2">
    <location>
        <begin position="372"/>
        <end position="383"/>
    </location>
</feature>
<feature type="compositionally biased region" description="Low complexity" evidence="2">
    <location>
        <begin position="190"/>
        <end position="207"/>
    </location>
</feature>
<comment type="caution">
    <text evidence="3">The sequence shown here is derived from an EMBL/GenBank/DDBJ whole genome shotgun (WGS) entry which is preliminary data.</text>
</comment>
<feature type="region of interest" description="Disordered" evidence="2">
    <location>
        <begin position="298"/>
        <end position="383"/>
    </location>
</feature>
<dbReference type="GO" id="GO:0005634">
    <property type="term" value="C:nucleus"/>
    <property type="evidence" value="ECO:0007669"/>
    <property type="project" value="TreeGrafter"/>
</dbReference>
<dbReference type="PANTHER" id="PTHR12794">
    <property type="entry name" value="GEMIN2"/>
    <property type="match status" value="1"/>
</dbReference>
<dbReference type="GO" id="GO:0000387">
    <property type="term" value="P:spliceosomal snRNP assembly"/>
    <property type="evidence" value="ECO:0007669"/>
    <property type="project" value="InterPro"/>
</dbReference>
<protein>
    <recommendedName>
        <fullName evidence="5">Gem-associated protein 2</fullName>
    </recommendedName>
</protein>
<organism evidence="3 4">
    <name type="scientific">Linum tenue</name>
    <dbReference type="NCBI Taxonomy" id="586396"/>
    <lineage>
        <taxon>Eukaryota</taxon>
        <taxon>Viridiplantae</taxon>
        <taxon>Streptophyta</taxon>
        <taxon>Embryophyta</taxon>
        <taxon>Tracheophyta</taxon>
        <taxon>Spermatophyta</taxon>
        <taxon>Magnoliopsida</taxon>
        <taxon>eudicotyledons</taxon>
        <taxon>Gunneridae</taxon>
        <taxon>Pentapetalae</taxon>
        <taxon>rosids</taxon>
        <taxon>fabids</taxon>
        <taxon>Malpighiales</taxon>
        <taxon>Linaceae</taxon>
        <taxon>Linum</taxon>
    </lineage>
</organism>
<feature type="region of interest" description="Disordered" evidence="2">
    <location>
        <begin position="190"/>
        <end position="224"/>
    </location>
</feature>
<evidence type="ECO:0000256" key="2">
    <source>
        <dbReference type="SAM" id="MobiDB-lite"/>
    </source>
</evidence>